<evidence type="ECO:0000313" key="1">
    <source>
        <dbReference type="EMBL" id="OLP60343.1"/>
    </source>
</evidence>
<gene>
    <name evidence="1" type="ORF">BJF93_15410</name>
</gene>
<dbReference type="InterPro" id="IPR027417">
    <property type="entry name" value="P-loop_NTPase"/>
</dbReference>
<evidence type="ECO:0008006" key="3">
    <source>
        <dbReference type="Google" id="ProtNLM"/>
    </source>
</evidence>
<dbReference type="Proteomes" id="UP000186364">
    <property type="component" value="Unassembled WGS sequence"/>
</dbReference>
<comment type="caution">
    <text evidence="1">The sequence shown here is derived from an EMBL/GenBank/DDBJ whole genome shotgun (WGS) entry which is preliminary data.</text>
</comment>
<protein>
    <recommendedName>
        <fullName evidence="3">AAA family ATPase</fullName>
    </recommendedName>
</protein>
<organism evidence="1 2">
    <name type="scientific">Xaviernesmea oryzae</name>
    <dbReference type="NCBI Taxonomy" id="464029"/>
    <lineage>
        <taxon>Bacteria</taxon>
        <taxon>Pseudomonadati</taxon>
        <taxon>Pseudomonadota</taxon>
        <taxon>Alphaproteobacteria</taxon>
        <taxon>Hyphomicrobiales</taxon>
        <taxon>Rhizobiaceae</taxon>
        <taxon>Rhizobium/Agrobacterium group</taxon>
        <taxon>Xaviernesmea</taxon>
    </lineage>
</organism>
<accession>A0A1Q9AY15</accession>
<dbReference type="Pfam" id="PF13481">
    <property type="entry name" value="AAA_25"/>
    <property type="match status" value="1"/>
</dbReference>
<sequence>MSRPLYAGTFERVTLAGDAPEALRQLGRVLEQLTPRQALICAPPPAGRDEWDIARSDSQSPSNGSIARTQDNFPPVSGPALFAMDFDTGEFPGALLAKICEVGSISAALASVFSELKNAAALIRNSVSAGVAFQGRKPNQTGQHRYFIVANGADIADFASRLADRLMLAGFLWGKITKTGTVLERTLFDLNASSDSGRLFFEADPIISDRRLAPVARPPKIIQGGMLDTSLLPPLTEDEKRELAARIADLKRSLSAEADAVRRAYEDKRVAELISRGRDPESARRSVIGALDRHDLPRDWDIHFDDNSTATVAEILENPSSFDRKTCADPFEPDYNGGRALAMVLGRHKPFAIQSFAHGGIDYTLSLAEQYFDELPDEPEHEAHATTETVTPESFHGLDIVRGLVDPAALPVRKWLIAPRLPIGDVAQCVGEPGISKSTFALRDALIVATGREDILRGRDQTGAPIGQERLHSAGAVIVYNAEDRLEEMRRRLAAAQRHYGVAAADMKHPIVLWSGVDQASLKIMHRPDNRSPLKRAPGADLLMATIRQFQAALVVLDPQISLTAGSVENSNDDADALLQELARMASNLHCAIAVVHHTSKQSRQAAGDMGAGRGGFAAVGKVRSAYTIVHVTGGAEDERSWGVTREDELIRLDYSKISHDRKPAVPQIFRRESVPVGNGTGIGSAKPAILFEADPFAALQQQGDRAPVLLLVDLRQFADREKTKQADSGEAQRIAQIVTDIMGDQDQISLRDVAAAVGERLRAEGLTRATSRQDIDGKIVSALGGGGVTVEQAGRSVCVMMRKMSSGPKAPWMILRKMVVSEGSK</sequence>
<dbReference type="AlphaFoldDB" id="A0A1Q9AY15"/>
<dbReference type="EMBL" id="MKIP01000037">
    <property type="protein sequence ID" value="OLP60343.1"/>
    <property type="molecule type" value="Genomic_DNA"/>
</dbReference>
<keyword evidence="2" id="KW-1185">Reference proteome</keyword>
<reference evidence="1 2" key="1">
    <citation type="submission" date="2016-09" db="EMBL/GenBank/DDBJ databases">
        <title>Rhizobium sp. nov., a novel species isolated from the rice rhizosphere.</title>
        <authorList>
            <person name="Zhao J."/>
            <person name="Zhang X."/>
        </authorList>
    </citation>
    <scope>NUCLEOTIDE SEQUENCE [LARGE SCALE GENOMIC DNA]</scope>
    <source>
        <strain evidence="1 2">1.7048</strain>
    </source>
</reference>
<dbReference type="SUPFAM" id="SSF52540">
    <property type="entry name" value="P-loop containing nucleoside triphosphate hydrolases"/>
    <property type="match status" value="1"/>
</dbReference>
<name>A0A1Q9AY15_9HYPH</name>
<evidence type="ECO:0000313" key="2">
    <source>
        <dbReference type="Proteomes" id="UP000186364"/>
    </source>
</evidence>
<dbReference type="Gene3D" id="3.40.50.300">
    <property type="entry name" value="P-loop containing nucleotide triphosphate hydrolases"/>
    <property type="match status" value="1"/>
</dbReference>
<proteinExistence type="predicted"/>